<dbReference type="PANTHER" id="PTHR42852">
    <property type="entry name" value="THIOL:DISULFIDE INTERCHANGE PROTEIN DSBE"/>
    <property type="match status" value="1"/>
</dbReference>
<dbReference type="PROSITE" id="PS51352">
    <property type="entry name" value="THIOREDOXIN_2"/>
    <property type="match status" value="1"/>
</dbReference>
<dbReference type="PANTHER" id="PTHR42852:SF6">
    <property type="entry name" value="THIOL:DISULFIDE INTERCHANGE PROTEIN DSBE"/>
    <property type="match status" value="1"/>
</dbReference>
<protein>
    <submittedName>
        <fullName evidence="7">Redoxin domain-containing protein</fullName>
    </submittedName>
</protein>
<name>A0ABR8SWX8_9BACL</name>
<sequence length="175" mass="19595">MGKSKRTVQVIILIFIVILGAYAIGSSVFGSDEKPGVGDRVPDFELLGMDGKVHTLAEYKDKVMVINFWGTWCEPCVDEMPALQKQWDKWKEQGVVFIGVNVGEDQMTVDQFVRGVGVDFPIMYDKGRKVTGEFGISPMPSTFFVSKDGKISEKFEGQLNLDTLEYKIKQLVNSN</sequence>
<reference evidence="7 8" key="1">
    <citation type="submission" date="2020-08" db="EMBL/GenBank/DDBJ databases">
        <title>A Genomic Blueprint of the Chicken Gut Microbiome.</title>
        <authorList>
            <person name="Gilroy R."/>
            <person name="Ravi A."/>
            <person name="Getino M."/>
            <person name="Pursley I."/>
            <person name="Horton D.L."/>
            <person name="Alikhan N.-F."/>
            <person name="Baker D."/>
            <person name="Gharbi K."/>
            <person name="Hall N."/>
            <person name="Watson M."/>
            <person name="Adriaenssens E.M."/>
            <person name="Foster-Nyarko E."/>
            <person name="Jarju S."/>
            <person name="Secka A."/>
            <person name="Antonio M."/>
            <person name="Oren A."/>
            <person name="Chaudhuri R."/>
            <person name="La Ragione R.M."/>
            <person name="Hildebrand F."/>
            <person name="Pallen M.J."/>
        </authorList>
    </citation>
    <scope>NUCLEOTIDE SEQUENCE [LARGE SCALE GENOMIC DNA]</scope>
    <source>
        <strain evidence="7 8">Sa2BVA9</strain>
    </source>
</reference>
<comment type="subcellular location">
    <subcellularLocation>
        <location evidence="1">Cell envelope</location>
    </subcellularLocation>
</comment>
<evidence type="ECO:0000256" key="3">
    <source>
        <dbReference type="ARBA" id="ARBA00022968"/>
    </source>
</evidence>
<accession>A0ABR8SWX8</accession>
<evidence type="ECO:0000256" key="1">
    <source>
        <dbReference type="ARBA" id="ARBA00004196"/>
    </source>
</evidence>
<evidence type="ECO:0000313" key="8">
    <source>
        <dbReference type="Proteomes" id="UP000608071"/>
    </source>
</evidence>
<dbReference type="InterPro" id="IPR036249">
    <property type="entry name" value="Thioredoxin-like_sf"/>
</dbReference>
<keyword evidence="2" id="KW-0201">Cytochrome c-type biogenesis</keyword>
<keyword evidence="3" id="KW-0812">Transmembrane</keyword>
<dbReference type="InterPro" id="IPR013766">
    <property type="entry name" value="Thioredoxin_domain"/>
</dbReference>
<evidence type="ECO:0000256" key="4">
    <source>
        <dbReference type="ARBA" id="ARBA00023157"/>
    </source>
</evidence>
<evidence type="ECO:0000313" key="7">
    <source>
        <dbReference type="EMBL" id="MBD7968005.1"/>
    </source>
</evidence>
<dbReference type="SUPFAM" id="SSF52833">
    <property type="entry name" value="Thioredoxin-like"/>
    <property type="match status" value="1"/>
</dbReference>
<dbReference type="CDD" id="cd02966">
    <property type="entry name" value="TlpA_like_family"/>
    <property type="match status" value="1"/>
</dbReference>
<dbReference type="EMBL" id="JACSQL010000002">
    <property type="protein sequence ID" value="MBD7968005.1"/>
    <property type="molecule type" value="Genomic_DNA"/>
</dbReference>
<dbReference type="InterPro" id="IPR017937">
    <property type="entry name" value="Thioredoxin_CS"/>
</dbReference>
<dbReference type="Gene3D" id="3.40.30.10">
    <property type="entry name" value="Glutaredoxin"/>
    <property type="match status" value="1"/>
</dbReference>
<gene>
    <name evidence="7" type="ORF">H9647_08010</name>
</gene>
<keyword evidence="8" id="KW-1185">Reference proteome</keyword>
<keyword evidence="3" id="KW-0735">Signal-anchor</keyword>
<dbReference type="InterPro" id="IPR050553">
    <property type="entry name" value="Thioredoxin_ResA/DsbE_sf"/>
</dbReference>
<evidence type="ECO:0000256" key="2">
    <source>
        <dbReference type="ARBA" id="ARBA00022748"/>
    </source>
</evidence>
<dbReference type="InterPro" id="IPR000866">
    <property type="entry name" value="AhpC/TSA"/>
</dbReference>
<comment type="caution">
    <text evidence="7">The sequence shown here is derived from an EMBL/GenBank/DDBJ whole genome shotgun (WGS) entry which is preliminary data.</text>
</comment>
<feature type="domain" description="Thioredoxin" evidence="6">
    <location>
        <begin position="35"/>
        <end position="173"/>
    </location>
</feature>
<keyword evidence="5" id="KW-0676">Redox-active center</keyword>
<dbReference type="RefSeq" id="WP_191799214.1">
    <property type="nucleotide sequence ID" value="NZ_JACSQL010000002.1"/>
</dbReference>
<keyword evidence="4" id="KW-1015">Disulfide bond</keyword>
<dbReference type="Proteomes" id="UP000608071">
    <property type="component" value="Unassembled WGS sequence"/>
</dbReference>
<evidence type="ECO:0000256" key="5">
    <source>
        <dbReference type="ARBA" id="ARBA00023284"/>
    </source>
</evidence>
<evidence type="ECO:0000259" key="6">
    <source>
        <dbReference type="PROSITE" id="PS51352"/>
    </source>
</evidence>
<dbReference type="PROSITE" id="PS00194">
    <property type="entry name" value="THIOREDOXIN_1"/>
    <property type="match status" value="1"/>
</dbReference>
<proteinExistence type="predicted"/>
<dbReference type="Pfam" id="PF00578">
    <property type="entry name" value="AhpC-TSA"/>
    <property type="match status" value="1"/>
</dbReference>
<organism evidence="7 8">
    <name type="scientific">Paenibacillus gallinarum</name>
    <dbReference type="NCBI Taxonomy" id="2762232"/>
    <lineage>
        <taxon>Bacteria</taxon>
        <taxon>Bacillati</taxon>
        <taxon>Bacillota</taxon>
        <taxon>Bacilli</taxon>
        <taxon>Bacillales</taxon>
        <taxon>Paenibacillaceae</taxon>
        <taxon>Paenibacillus</taxon>
    </lineage>
</organism>